<name>A0A7Y9S1U6_9ACTN</name>
<dbReference type="RefSeq" id="WP_179503662.1">
    <property type="nucleotide sequence ID" value="NZ_JACCAA010000001.1"/>
</dbReference>
<evidence type="ECO:0008006" key="4">
    <source>
        <dbReference type="Google" id="ProtNLM"/>
    </source>
</evidence>
<feature type="chain" id="PRO_5030847330" description="DUF3558 domain-containing protein" evidence="1">
    <location>
        <begin position="32"/>
        <end position="220"/>
    </location>
</feature>
<evidence type="ECO:0000313" key="3">
    <source>
        <dbReference type="Proteomes" id="UP000540656"/>
    </source>
</evidence>
<keyword evidence="1" id="KW-0732">Signal</keyword>
<dbReference type="AlphaFoldDB" id="A0A7Y9S1U6"/>
<reference evidence="2 3" key="1">
    <citation type="submission" date="2020-07" db="EMBL/GenBank/DDBJ databases">
        <title>Sequencing the genomes of 1000 actinobacteria strains.</title>
        <authorList>
            <person name="Klenk H.-P."/>
        </authorList>
    </citation>
    <scope>NUCLEOTIDE SEQUENCE [LARGE SCALE GENOMIC DNA]</scope>
    <source>
        <strain evidence="2 3">DSM 23819</strain>
    </source>
</reference>
<dbReference type="EMBL" id="JACCAA010000001">
    <property type="protein sequence ID" value="NYG60772.1"/>
    <property type="molecule type" value="Genomic_DNA"/>
</dbReference>
<organism evidence="2 3">
    <name type="scientific">Nocardioides daedukensis</name>
    <dbReference type="NCBI Taxonomy" id="634462"/>
    <lineage>
        <taxon>Bacteria</taxon>
        <taxon>Bacillati</taxon>
        <taxon>Actinomycetota</taxon>
        <taxon>Actinomycetes</taxon>
        <taxon>Propionibacteriales</taxon>
        <taxon>Nocardioidaceae</taxon>
        <taxon>Nocardioides</taxon>
    </lineage>
</organism>
<evidence type="ECO:0000256" key="1">
    <source>
        <dbReference type="SAM" id="SignalP"/>
    </source>
</evidence>
<protein>
    <recommendedName>
        <fullName evidence="4">DUF3558 domain-containing protein</fullName>
    </recommendedName>
</protein>
<keyword evidence="3" id="KW-1185">Reference proteome</keyword>
<comment type="caution">
    <text evidence="2">The sequence shown here is derived from an EMBL/GenBank/DDBJ whole genome shotgun (WGS) entry which is preliminary data.</text>
</comment>
<accession>A0A7Y9S1U6</accession>
<evidence type="ECO:0000313" key="2">
    <source>
        <dbReference type="EMBL" id="NYG60772.1"/>
    </source>
</evidence>
<feature type="signal peptide" evidence="1">
    <location>
        <begin position="1"/>
        <end position="31"/>
    </location>
</feature>
<gene>
    <name evidence="2" type="ORF">BJ980_003695</name>
</gene>
<dbReference type="Proteomes" id="UP000540656">
    <property type="component" value="Unassembled WGS sequence"/>
</dbReference>
<dbReference type="PROSITE" id="PS51257">
    <property type="entry name" value="PROKAR_LIPOPROTEIN"/>
    <property type="match status" value="1"/>
</dbReference>
<sequence length="220" mass="23388">MNKPPLTRWFAFAAVTIAAALALGGCGNDSADTSTEPKIASDNGADSTQNADTTSEALTFAALDCEALDPLADDIARAADQQLFVGPDLYTFESTQECSWSGEDGISFEVADARNKLDSWESRDAYEAVVRDNALPDELEEVEQRLATLTDLDVAGYTWGYLDNGDDDVVMMVRWAPEPGEDSGAVCQISVDAFGADVDLDATVEAFSAFCSAALEQATA</sequence>
<proteinExistence type="predicted"/>